<dbReference type="EMBL" id="UINC01001373">
    <property type="protein sequence ID" value="SUZ79108.1"/>
    <property type="molecule type" value="Genomic_DNA"/>
</dbReference>
<reference evidence="1" key="1">
    <citation type="submission" date="2018-05" db="EMBL/GenBank/DDBJ databases">
        <authorList>
            <person name="Lanie J.A."/>
            <person name="Ng W.-L."/>
            <person name="Kazmierczak K.M."/>
            <person name="Andrzejewski T.M."/>
            <person name="Davidsen T.M."/>
            <person name="Wayne K.J."/>
            <person name="Tettelin H."/>
            <person name="Glass J.I."/>
            <person name="Rusch D."/>
            <person name="Podicherti R."/>
            <person name="Tsui H.-C.T."/>
            <person name="Winkler M.E."/>
        </authorList>
    </citation>
    <scope>NUCLEOTIDE SEQUENCE</scope>
</reference>
<accession>A0A381QJL2</accession>
<dbReference type="InterPro" id="IPR057895">
    <property type="entry name" value="Mom"/>
</dbReference>
<name>A0A381QJL2_9ZZZZ</name>
<dbReference type="AlphaFoldDB" id="A0A381QJL2"/>
<protein>
    <submittedName>
        <fullName evidence="1">Uncharacterized protein</fullName>
    </submittedName>
</protein>
<proteinExistence type="predicted"/>
<dbReference type="Pfam" id="PF25680">
    <property type="entry name" value="Mom"/>
    <property type="match status" value="1"/>
</dbReference>
<organism evidence="1">
    <name type="scientific">marine metagenome</name>
    <dbReference type="NCBI Taxonomy" id="408172"/>
    <lineage>
        <taxon>unclassified sequences</taxon>
        <taxon>metagenomes</taxon>
        <taxon>ecological metagenomes</taxon>
    </lineage>
</organism>
<sequence length="210" mass="24234">MVIKNHYLHRVAPCSKAYGIFEKGGFFGGTLKGVVCYGVPAYNPILKSLCGADEMNNIYELTRLWIDDAVPKNGESFLISNSIKKLDKEIIISYADSSMNHLGTVYQSSNWYYIGMNKRHTSDLAIKGMDLHPASITDKFRGQKNRVEKLIEMFGEENIYRRERSLKFRYVVFNANKRRKKELMKKLTYNILPYPKEIEKGDNDGRLTTK</sequence>
<gene>
    <name evidence="1" type="ORF">METZ01_LOCUS31962</name>
</gene>
<evidence type="ECO:0000313" key="1">
    <source>
        <dbReference type="EMBL" id="SUZ79108.1"/>
    </source>
</evidence>